<accession>A0AA36GUD3</accession>
<evidence type="ECO:0000313" key="3">
    <source>
        <dbReference type="EMBL" id="CAJ0598304.1"/>
    </source>
</evidence>
<comment type="caution">
    <text evidence="3">The sequence shown here is derived from an EMBL/GenBank/DDBJ whole genome shotgun (WGS) entry which is preliminary data.</text>
</comment>
<keyword evidence="4" id="KW-1185">Reference proteome</keyword>
<keyword evidence="2" id="KW-0732">Signal</keyword>
<reference evidence="3" key="1">
    <citation type="submission" date="2023-07" db="EMBL/GenBank/DDBJ databases">
        <authorList>
            <consortium name="CYATHOMIX"/>
        </authorList>
    </citation>
    <scope>NUCLEOTIDE SEQUENCE</scope>
    <source>
        <strain evidence="3">N/A</strain>
    </source>
</reference>
<protein>
    <submittedName>
        <fullName evidence="3">Uncharacterized protein</fullName>
    </submittedName>
</protein>
<dbReference type="EMBL" id="CATQJL010000223">
    <property type="protein sequence ID" value="CAJ0598304.1"/>
    <property type="molecule type" value="Genomic_DNA"/>
</dbReference>
<evidence type="ECO:0000313" key="4">
    <source>
        <dbReference type="Proteomes" id="UP001176961"/>
    </source>
</evidence>
<organism evidence="3 4">
    <name type="scientific">Cylicocyclus nassatus</name>
    <name type="common">Nematode worm</name>
    <dbReference type="NCBI Taxonomy" id="53992"/>
    <lineage>
        <taxon>Eukaryota</taxon>
        <taxon>Metazoa</taxon>
        <taxon>Ecdysozoa</taxon>
        <taxon>Nematoda</taxon>
        <taxon>Chromadorea</taxon>
        <taxon>Rhabditida</taxon>
        <taxon>Rhabditina</taxon>
        <taxon>Rhabditomorpha</taxon>
        <taxon>Strongyloidea</taxon>
        <taxon>Strongylidae</taxon>
        <taxon>Cylicocyclus</taxon>
    </lineage>
</organism>
<name>A0AA36GUD3_CYLNA</name>
<dbReference type="Proteomes" id="UP001176961">
    <property type="component" value="Unassembled WGS sequence"/>
</dbReference>
<evidence type="ECO:0000256" key="1">
    <source>
        <dbReference type="SAM" id="MobiDB-lite"/>
    </source>
</evidence>
<gene>
    <name evidence="3" type="ORF">CYNAS_LOCUS10287</name>
</gene>
<evidence type="ECO:0000256" key="2">
    <source>
        <dbReference type="SAM" id="SignalP"/>
    </source>
</evidence>
<sequence>MWFRLFSLTVVVFLTLAQGNQKYYKRLQNIQYVPFEEAFGRQRSEQNRVYGGGYQNPFPYPQTGMRTWGNNGQSTAGYNGWSNLGYNGQSNMSYGQSNVSAGGLQNGDGGQSNVSAGGLQNGDGGRANFSHMPM</sequence>
<feature type="chain" id="PRO_5041272522" evidence="2">
    <location>
        <begin position="20"/>
        <end position="134"/>
    </location>
</feature>
<dbReference type="AlphaFoldDB" id="A0AA36GUD3"/>
<proteinExistence type="predicted"/>
<feature type="signal peptide" evidence="2">
    <location>
        <begin position="1"/>
        <end position="19"/>
    </location>
</feature>
<feature type="region of interest" description="Disordered" evidence="1">
    <location>
        <begin position="97"/>
        <end position="134"/>
    </location>
</feature>